<dbReference type="NCBIfam" id="NF041551">
    <property type="entry name" value="YlcI_YnfO_N"/>
    <property type="match status" value="1"/>
</dbReference>
<gene>
    <name evidence="1" type="ORF">ABQJ56_09150</name>
</gene>
<comment type="caution">
    <text evidence="1">The sequence shown here is derived from an EMBL/GenBank/DDBJ whole genome shotgun (WGS) entry which is preliminary data.</text>
</comment>
<dbReference type="Proteomes" id="UP001556170">
    <property type="component" value="Unassembled WGS sequence"/>
</dbReference>
<dbReference type="EMBL" id="JBFOHL010000007">
    <property type="protein sequence ID" value="MEW9624398.1"/>
    <property type="molecule type" value="Genomic_DNA"/>
</dbReference>
<keyword evidence="2" id="KW-1185">Reference proteome</keyword>
<name>A0ABV3QRC1_9GAMM</name>
<evidence type="ECO:0000313" key="1">
    <source>
        <dbReference type="EMBL" id="MEW9624398.1"/>
    </source>
</evidence>
<proteinExistence type="predicted"/>
<reference evidence="1 2" key="1">
    <citation type="submission" date="2024-06" db="EMBL/GenBank/DDBJ databases">
        <authorList>
            <person name="Woo H."/>
        </authorList>
    </citation>
    <scope>NUCLEOTIDE SEQUENCE [LARGE SCALE GENOMIC DNA]</scope>
    <source>
        <strain evidence="1 2">S2-g</strain>
    </source>
</reference>
<protein>
    <submittedName>
        <fullName evidence="1">YlcI/YnfO family protein</fullName>
    </submittedName>
</protein>
<organism evidence="1 2">
    <name type="scientific">Rhodanobacter geophilus</name>
    <dbReference type="NCBI Taxonomy" id="3162488"/>
    <lineage>
        <taxon>Bacteria</taxon>
        <taxon>Pseudomonadati</taxon>
        <taxon>Pseudomonadota</taxon>
        <taxon>Gammaproteobacteria</taxon>
        <taxon>Lysobacterales</taxon>
        <taxon>Rhodanobacteraceae</taxon>
        <taxon>Rhodanobacter</taxon>
    </lineage>
</organism>
<sequence length="81" mass="8673">MGALDAELLRAAEAVLNEGESLSAFVEASVRAQVARRRQRRDFVAKGSAAAEAAQRTGQYTDAAQVLTRLLQQASKGKANR</sequence>
<dbReference type="RefSeq" id="WP_367844813.1">
    <property type="nucleotide sequence ID" value="NZ_JBFOHL010000007.1"/>
</dbReference>
<evidence type="ECO:0000313" key="2">
    <source>
        <dbReference type="Proteomes" id="UP001556170"/>
    </source>
</evidence>
<accession>A0ABV3QRC1</accession>